<dbReference type="AlphaFoldDB" id="A0A917LNE2"/>
<evidence type="ECO:0000256" key="6">
    <source>
        <dbReference type="ARBA" id="ARBA00023237"/>
    </source>
</evidence>
<dbReference type="SUPFAM" id="SSF49464">
    <property type="entry name" value="Carboxypeptidase regulatory domain-like"/>
    <property type="match status" value="1"/>
</dbReference>
<reference evidence="10" key="1">
    <citation type="journal article" date="2014" name="Int. J. Syst. Evol. Microbiol.">
        <title>Complete genome sequence of Corynebacterium casei LMG S-19264T (=DSM 44701T), isolated from a smear-ripened cheese.</title>
        <authorList>
            <consortium name="US DOE Joint Genome Institute (JGI-PGF)"/>
            <person name="Walter F."/>
            <person name="Albersmeier A."/>
            <person name="Kalinowski J."/>
            <person name="Ruckert C."/>
        </authorList>
    </citation>
    <scope>NUCLEOTIDE SEQUENCE</scope>
    <source>
        <strain evidence="10">CGMCC 1.12751</strain>
    </source>
</reference>
<keyword evidence="6 7" id="KW-0998">Cell outer membrane</keyword>
<name>A0A917LNE2_9FLAO</name>
<evidence type="ECO:0000256" key="7">
    <source>
        <dbReference type="PROSITE-ProRule" id="PRU01360"/>
    </source>
</evidence>
<accession>A0A917LNE2</accession>
<evidence type="ECO:0000256" key="2">
    <source>
        <dbReference type="ARBA" id="ARBA00022448"/>
    </source>
</evidence>
<evidence type="ECO:0000313" key="10">
    <source>
        <dbReference type="EMBL" id="GGG45765.1"/>
    </source>
</evidence>
<dbReference type="Gene3D" id="2.60.40.1120">
    <property type="entry name" value="Carboxypeptidase-like, regulatory domain"/>
    <property type="match status" value="1"/>
</dbReference>
<gene>
    <name evidence="10" type="ORF">GCM10010976_16660</name>
</gene>
<dbReference type="EMBL" id="BMFQ01000002">
    <property type="protein sequence ID" value="GGG45765.1"/>
    <property type="molecule type" value="Genomic_DNA"/>
</dbReference>
<feature type="domain" description="Protein FecR C-terminal" evidence="9">
    <location>
        <begin position="30"/>
        <end position="97"/>
    </location>
</feature>
<evidence type="ECO:0000256" key="5">
    <source>
        <dbReference type="ARBA" id="ARBA00023136"/>
    </source>
</evidence>
<evidence type="ECO:0000256" key="1">
    <source>
        <dbReference type="ARBA" id="ARBA00004571"/>
    </source>
</evidence>
<protein>
    <submittedName>
        <fullName evidence="10">TonB-dependent receptor</fullName>
    </submittedName>
</protein>
<dbReference type="InterPro" id="IPR008969">
    <property type="entry name" value="CarboxyPept-like_regulatory"/>
</dbReference>
<dbReference type="Gene3D" id="2.40.170.20">
    <property type="entry name" value="TonB-dependent receptor, beta-barrel domain"/>
    <property type="match status" value="1"/>
</dbReference>
<evidence type="ECO:0000313" key="11">
    <source>
        <dbReference type="Proteomes" id="UP000625976"/>
    </source>
</evidence>
<dbReference type="SUPFAM" id="SSF56935">
    <property type="entry name" value="Porins"/>
    <property type="match status" value="1"/>
</dbReference>
<dbReference type="Gene3D" id="3.55.50.30">
    <property type="match status" value="1"/>
</dbReference>
<dbReference type="InterPro" id="IPR032508">
    <property type="entry name" value="FecR_C"/>
</dbReference>
<proteinExistence type="inferred from homology"/>
<dbReference type="InterPro" id="IPR012910">
    <property type="entry name" value="Plug_dom"/>
</dbReference>
<dbReference type="GO" id="GO:0009279">
    <property type="term" value="C:cell outer membrane"/>
    <property type="evidence" value="ECO:0007669"/>
    <property type="project" value="UniProtKB-SubCell"/>
</dbReference>
<comment type="caution">
    <text evidence="10">The sequence shown here is derived from an EMBL/GenBank/DDBJ whole genome shotgun (WGS) entry which is preliminary data.</text>
</comment>
<keyword evidence="3 7" id="KW-1134">Transmembrane beta strand</keyword>
<evidence type="ECO:0000259" key="9">
    <source>
        <dbReference type="Pfam" id="PF16344"/>
    </source>
</evidence>
<dbReference type="Proteomes" id="UP000625976">
    <property type="component" value="Unassembled WGS sequence"/>
</dbReference>
<keyword evidence="10" id="KW-0675">Receptor</keyword>
<keyword evidence="11" id="KW-1185">Reference proteome</keyword>
<dbReference type="InterPro" id="IPR037066">
    <property type="entry name" value="Plug_dom_sf"/>
</dbReference>
<comment type="similarity">
    <text evidence="7">Belongs to the TonB-dependent receptor family.</text>
</comment>
<reference evidence="10" key="2">
    <citation type="submission" date="2020-09" db="EMBL/GenBank/DDBJ databases">
        <authorList>
            <person name="Sun Q."/>
            <person name="Zhou Y."/>
        </authorList>
    </citation>
    <scope>NUCLEOTIDE SEQUENCE</scope>
    <source>
        <strain evidence="10">CGMCC 1.12751</strain>
    </source>
</reference>
<dbReference type="InterPro" id="IPR036942">
    <property type="entry name" value="Beta-barrel_TonB_sf"/>
</dbReference>
<dbReference type="Pfam" id="PF07715">
    <property type="entry name" value="Plug"/>
    <property type="match status" value="1"/>
</dbReference>
<dbReference type="Pfam" id="PF16344">
    <property type="entry name" value="FecR_C"/>
    <property type="match status" value="1"/>
</dbReference>
<dbReference type="RefSeq" id="WP_188463763.1">
    <property type="nucleotide sequence ID" value="NZ_BMFQ01000002.1"/>
</dbReference>
<keyword evidence="5 7" id="KW-0472">Membrane</keyword>
<evidence type="ECO:0000256" key="4">
    <source>
        <dbReference type="ARBA" id="ARBA00022692"/>
    </source>
</evidence>
<dbReference type="Pfam" id="PF13715">
    <property type="entry name" value="CarbopepD_reg_2"/>
    <property type="match status" value="1"/>
</dbReference>
<comment type="subcellular location">
    <subcellularLocation>
        <location evidence="1 7">Cell outer membrane</location>
        <topology evidence="1 7">Multi-pass membrane protein</topology>
    </subcellularLocation>
</comment>
<feature type="domain" description="TonB-dependent receptor plug" evidence="8">
    <location>
        <begin position="286"/>
        <end position="364"/>
    </location>
</feature>
<keyword evidence="2 7" id="KW-0813">Transport</keyword>
<evidence type="ECO:0000256" key="3">
    <source>
        <dbReference type="ARBA" id="ARBA00022452"/>
    </source>
</evidence>
<keyword evidence="4 7" id="KW-0812">Transmembrane</keyword>
<evidence type="ECO:0000259" key="8">
    <source>
        <dbReference type="Pfam" id="PF07715"/>
    </source>
</evidence>
<dbReference type="PROSITE" id="PS52016">
    <property type="entry name" value="TONB_DEPENDENT_REC_3"/>
    <property type="match status" value="1"/>
</dbReference>
<sequence length="930" mass="104790">MTRQIIILFFFFVTHLVFSQSKSKSDSYTITFNYTPIKEAILKLEKETTFTFYFEEDWFDEKTITGAFTNESLENILDAIFQETPLNYLIYGNKVILSNNSVVFTTLPKGYFGEKNDSIINNPNPSAIDESAESKTAVFHKQYDNTKSSNNSKLITIGKQNSNSTNSYYNVRGKVKNATTNEPLQNLVISVVGKKINAVTDENGDYSISLPAGYNSIETILMGFKSSIKNVIVYGDGSLNFSIAEGAEQLNEVVIQADQNKNVRSAVVGITSLDVTTIKTIPLVLGERDILRVATTLPGITTAGEGSAGFNVRGGKTDQNLILLDDAVLYNPSHFFGFFTALNPFTTGSLDIYKASIPAQYGGRLSSVFDIKTKDGNMDKFSGEGSIGSVTANIAVEAPIVKGKASIMTGFRATYSDWILKKLDEESLKNSEASFLDGIVKYKHNIDPNNSVQATLYYSHDKFSISSDSLFKYSNTIGSLKWDHTFNEKNRGSLTLVNSQYKNEVEYDADANLNFDFGYKINETQVKLNMKYLFSKKHKFDYGISSKLYHVDPGSIQPIGPNSDVEPLSLQKEKGLESAIFISDLFEINDRLLLDVGIRFSFYMAMGPATQLVYQEGVPKDESSITEVNQYGNNEVITTYGGPEARVSFRYFLTPELSIKGGYSSTIQYIHLLSNNTTESPTDTWKLSDLNIKPERAQQIAFGLFRNFDNNNLEVSVEGYYKKMENILDYKIGADLILNENLERDLLEGEGKAYGVEFLINKKAGKFNGWLSYTYSRSFVKLESDIEEEQVNNGEFFPANYDKPHDFTAIMNYKLTHRFSFSANFTYQTGRPITYPIGKFNFANEEQVVYSDRNEYRIPDYYRLDLGVNIEGNHKIKKLAHSFWNISVYNVLGRDNPYSIIFENEDGNIQAYKTSIFAMPIPTITYNFKF</sequence>
<dbReference type="InterPro" id="IPR039426">
    <property type="entry name" value="TonB-dep_rcpt-like"/>
</dbReference>
<organism evidence="10 11">
    <name type="scientific">Bizionia arctica</name>
    <dbReference type="NCBI Taxonomy" id="1495645"/>
    <lineage>
        <taxon>Bacteria</taxon>
        <taxon>Pseudomonadati</taxon>
        <taxon>Bacteroidota</taxon>
        <taxon>Flavobacteriia</taxon>
        <taxon>Flavobacteriales</taxon>
        <taxon>Flavobacteriaceae</taxon>
        <taxon>Bizionia</taxon>
    </lineage>
</organism>
<dbReference type="Gene3D" id="2.170.130.10">
    <property type="entry name" value="TonB-dependent receptor, plug domain"/>
    <property type="match status" value="1"/>
</dbReference>